<evidence type="ECO:0000259" key="2">
    <source>
        <dbReference type="SMART" id="SM00470"/>
    </source>
</evidence>
<dbReference type="Gene3D" id="3.90.1530.30">
    <property type="match status" value="1"/>
</dbReference>
<evidence type="ECO:0000256" key="1">
    <source>
        <dbReference type="ARBA" id="ARBA00006295"/>
    </source>
</evidence>
<dbReference type="GO" id="GO:0005694">
    <property type="term" value="C:chromosome"/>
    <property type="evidence" value="ECO:0007669"/>
    <property type="project" value="TreeGrafter"/>
</dbReference>
<evidence type="ECO:0000313" key="4">
    <source>
        <dbReference type="Proteomes" id="UP000218113"/>
    </source>
</evidence>
<dbReference type="PANTHER" id="PTHR33375:SF1">
    <property type="entry name" value="CHROMOSOME-PARTITIONING PROTEIN PARB-RELATED"/>
    <property type="match status" value="1"/>
</dbReference>
<dbReference type="NCBIfam" id="TIGR00180">
    <property type="entry name" value="parB_part"/>
    <property type="match status" value="1"/>
</dbReference>
<dbReference type="SUPFAM" id="SSF109709">
    <property type="entry name" value="KorB DNA-binding domain-like"/>
    <property type="match status" value="1"/>
</dbReference>
<proteinExistence type="inferred from homology"/>
<dbReference type="InterPro" id="IPR050336">
    <property type="entry name" value="Chromosome_partition/occlusion"/>
</dbReference>
<dbReference type="EMBL" id="NVSR01000001">
    <property type="protein sequence ID" value="PCI30897.1"/>
    <property type="molecule type" value="Genomic_DNA"/>
</dbReference>
<dbReference type="InterPro" id="IPR036086">
    <property type="entry name" value="ParB/Sulfiredoxin_sf"/>
</dbReference>
<name>A0A2A4TD62_9DELT</name>
<comment type="similarity">
    <text evidence="1">Belongs to the ParB family.</text>
</comment>
<dbReference type="GO" id="GO:0007059">
    <property type="term" value="P:chromosome segregation"/>
    <property type="evidence" value="ECO:0007669"/>
    <property type="project" value="TreeGrafter"/>
</dbReference>
<dbReference type="InterPro" id="IPR003115">
    <property type="entry name" value="ParB_N"/>
</dbReference>
<dbReference type="SMART" id="SM00470">
    <property type="entry name" value="ParB"/>
    <property type="match status" value="1"/>
</dbReference>
<dbReference type="AlphaFoldDB" id="A0A2A4TD62"/>
<protein>
    <recommendedName>
        <fullName evidence="2">ParB-like N-terminal domain-containing protein</fullName>
    </recommendedName>
</protein>
<dbReference type="SUPFAM" id="SSF110849">
    <property type="entry name" value="ParB/Sulfiredoxin"/>
    <property type="match status" value="1"/>
</dbReference>
<dbReference type="Pfam" id="PF02195">
    <property type="entry name" value="ParB_N"/>
    <property type="match status" value="1"/>
</dbReference>
<gene>
    <name evidence="3" type="ORF">COB67_00135</name>
</gene>
<reference evidence="4" key="1">
    <citation type="submission" date="2017-08" db="EMBL/GenBank/DDBJ databases">
        <title>A dynamic microbial community with high functional redundancy inhabits the cold, oxic subseafloor aquifer.</title>
        <authorList>
            <person name="Tully B.J."/>
            <person name="Wheat C.G."/>
            <person name="Glazer B.T."/>
            <person name="Huber J.A."/>
        </authorList>
    </citation>
    <scope>NUCLEOTIDE SEQUENCE [LARGE SCALE GENOMIC DNA]</scope>
</reference>
<dbReference type="InterPro" id="IPR004437">
    <property type="entry name" value="ParB/RepB/Spo0J"/>
</dbReference>
<comment type="caution">
    <text evidence="3">The sequence shown here is derived from an EMBL/GenBank/DDBJ whole genome shotgun (WGS) entry which is preliminary data.</text>
</comment>
<dbReference type="GO" id="GO:0003677">
    <property type="term" value="F:DNA binding"/>
    <property type="evidence" value="ECO:0007669"/>
    <property type="project" value="InterPro"/>
</dbReference>
<accession>A0A2A4TD62</accession>
<evidence type="ECO:0000313" key="3">
    <source>
        <dbReference type="EMBL" id="PCI30897.1"/>
    </source>
</evidence>
<feature type="domain" description="ParB-like N-terminal" evidence="2">
    <location>
        <begin position="54"/>
        <end position="146"/>
    </location>
</feature>
<dbReference type="Proteomes" id="UP000218113">
    <property type="component" value="Unassembled WGS sequence"/>
</dbReference>
<organism evidence="3 4">
    <name type="scientific">SAR324 cluster bacterium</name>
    <dbReference type="NCBI Taxonomy" id="2024889"/>
    <lineage>
        <taxon>Bacteria</taxon>
        <taxon>Deltaproteobacteria</taxon>
        <taxon>SAR324 cluster</taxon>
    </lineage>
</organism>
<dbReference type="Gene3D" id="1.10.10.2830">
    <property type="match status" value="1"/>
</dbReference>
<sequence length="295" mass="33469">MDIIDNITDGLEMSSDTTETVLTKEEKKKKKSVAIQKRMQKAGEDTTQVGKTNIEVDINKLTDNPFQPRLTVDDDEIMELADTIKSKGLLHNIVITPKEDGTGYYIVVGHRRVAAHKLLNRTCIKADIRASINKQDLQALAFIENDQRLEMSRLEQALSIDLAITSNNYKNVSHFAAAIGRDQSTMSKIHKLLSLPEKIISDLKENKSTSDIKSLDAIRKISDEDIAIKLYFWFIGPEGSRVELLNKIKIMNKPQETMLLLEIKTSSKSTKIDIPKKLDEDQIEKLKDFIEKFLL</sequence>
<dbReference type="PANTHER" id="PTHR33375">
    <property type="entry name" value="CHROMOSOME-PARTITIONING PROTEIN PARB-RELATED"/>
    <property type="match status" value="1"/>
</dbReference>